<evidence type="ECO:0000313" key="2">
    <source>
        <dbReference type="Proteomes" id="UP001212170"/>
    </source>
</evidence>
<proteinExistence type="predicted"/>
<dbReference type="Proteomes" id="UP001212170">
    <property type="component" value="Unassembled WGS sequence"/>
</dbReference>
<sequence>MFGIILSLRIQAPKRDKLSDSTPIKFSWRFLLQDNLKKWIESLVFVFLSIRIGADAWGVVPTYVSAVIMGLSFDYSLNLIAKRIEKTHRKTRENIELLNSAPTEYLQQKNNLKLISYE</sequence>
<accession>A0ABT4WCV7</accession>
<name>A0ABT4WCV7_9FLAO</name>
<comment type="caution">
    <text evidence="1">The sequence shown here is derived from an EMBL/GenBank/DDBJ whole genome shotgun (WGS) entry which is preliminary data.</text>
</comment>
<protein>
    <submittedName>
        <fullName evidence="1">Uncharacterized protein</fullName>
    </submittedName>
</protein>
<gene>
    <name evidence="1" type="ORF">NJT12_12380</name>
</gene>
<keyword evidence="2" id="KW-1185">Reference proteome</keyword>
<organism evidence="1 2">
    <name type="scientific">Flavobacterium azizsancarii</name>
    <dbReference type="NCBI Taxonomy" id="2961580"/>
    <lineage>
        <taxon>Bacteria</taxon>
        <taxon>Pseudomonadati</taxon>
        <taxon>Bacteroidota</taxon>
        <taxon>Flavobacteriia</taxon>
        <taxon>Flavobacteriales</taxon>
        <taxon>Flavobacteriaceae</taxon>
        <taxon>Flavobacterium</taxon>
    </lineage>
</organism>
<evidence type="ECO:0000313" key="1">
    <source>
        <dbReference type="EMBL" id="MDA6070418.1"/>
    </source>
</evidence>
<reference evidence="1 2" key="1">
    <citation type="journal article" date="2023" name="Chemosphere">
        <title>Whole genome analysis of Flavobacterium aziz-sancarii sp. nov., isolated from Ardley Island (Antarctica), revealed a rich resistome and bioremediation potential.</title>
        <authorList>
            <person name="Otur C."/>
            <person name="Okay S."/>
            <person name="Kurt-Kizildogan A."/>
        </authorList>
    </citation>
    <scope>NUCLEOTIDE SEQUENCE [LARGE SCALE GENOMIC DNA]</scope>
    <source>
        <strain evidence="1 2">AC</strain>
    </source>
</reference>
<dbReference type="EMBL" id="JAMZNK010000018">
    <property type="protein sequence ID" value="MDA6070418.1"/>
    <property type="molecule type" value="Genomic_DNA"/>
</dbReference>
<dbReference type="RefSeq" id="WP_271336232.1">
    <property type="nucleotide sequence ID" value="NZ_JAMZNK010000018.1"/>
</dbReference>